<dbReference type="PANTHER" id="PTHR42748">
    <property type="entry name" value="NITROGEN METABOLITE REPRESSION PROTEIN NMRA FAMILY MEMBER"/>
    <property type="match status" value="1"/>
</dbReference>
<evidence type="ECO:0000256" key="1">
    <source>
        <dbReference type="ARBA" id="ARBA00006328"/>
    </source>
</evidence>
<dbReference type="CDD" id="cd05251">
    <property type="entry name" value="NmrA_like_SDR_a"/>
    <property type="match status" value="1"/>
</dbReference>
<dbReference type="Gene3D" id="3.40.50.720">
    <property type="entry name" value="NAD(P)-binding Rossmann-like Domain"/>
    <property type="match status" value="1"/>
</dbReference>
<dbReference type="PANTHER" id="PTHR42748:SF7">
    <property type="entry name" value="NMRA LIKE REDOX SENSOR 1-RELATED"/>
    <property type="match status" value="1"/>
</dbReference>
<evidence type="ECO:0000259" key="3">
    <source>
        <dbReference type="Pfam" id="PF05368"/>
    </source>
</evidence>
<dbReference type="OrthoDB" id="419598at2759"/>
<accession>A0A5N5QPU3</accession>
<dbReference type="InterPro" id="IPR036291">
    <property type="entry name" value="NAD(P)-bd_dom_sf"/>
</dbReference>
<gene>
    <name evidence="4" type="ORF">CTheo_3406</name>
</gene>
<evidence type="ECO:0000313" key="5">
    <source>
        <dbReference type="Proteomes" id="UP000383932"/>
    </source>
</evidence>
<protein>
    <recommendedName>
        <fullName evidence="3">NmrA-like domain-containing protein</fullName>
    </recommendedName>
</protein>
<organism evidence="4 5">
    <name type="scientific">Ceratobasidium theobromae</name>
    <dbReference type="NCBI Taxonomy" id="1582974"/>
    <lineage>
        <taxon>Eukaryota</taxon>
        <taxon>Fungi</taxon>
        <taxon>Dikarya</taxon>
        <taxon>Basidiomycota</taxon>
        <taxon>Agaricomycotina</taxon>
        <taxon>Agaricomycetes</taxon>
        <taxon>Cantharellales</taxon>
        <taxon>Ceratobasidiaceae</taxon>
        <taxon>Ceratobasidium</taxon>
    </lineage>
</organism>
<comment type="similarity">
    <text evidence="1">Belongs to the NmrA-type oxidoreductase family.</text>
</comment>
<keyword evidence="5" id="KW-1185">Reference proteome</keyword>
<proteinExistence type="inferred from homology"/>
<sequence>MSLLTAKPLVVVCGATGAQGSSVVEHLLRDGAYRVRALTRNVTSKKSQALERQGVEVISCDLGCEEQVTAALHGAYAVFGLTNFWEHGEEAEIKQGKNLANAAKVSRVKHFIWSSLPHTNGCLAPRHWESKVAVEKYLNDIGVPTTALFAAFYFENLWMFFPPKKLPDGSLILDWFFPSDVLLPSFAVEDLGAWFMLALKNPTIWIGKQMKLCVQKLTPGDYANALSRALGTQVKTNDVSIAQFEAMKAHIPIDLWLNISKHARYNI</sequence>
<feature type="domain" description="NmrA-like" evidence="3">
    <location>
        <begin position="8"/>
        <end position="262"/>
    </location>
</feature>
<evidence type="ECO:0000256" key="2">
    <source>
        <dbReference type="ARBA" id="ARBA00022857"/>
    </source>
</evidence>
<dbReference type="EMBL" id="SSOP01000044">
    <property type="protein sequence ID" value="KAB5593176.1"/>
    <property type="molecule type" value="Genomic_DNA"/>
</dbReference>
<dbReference type="GO" id="GO:0005634">
    <property type="term" value="C:nucleus"/>
    <property type="evidence" value="ECO:0007669"/>
    <property type="project" value="TreeGrafter"/>
</dbReference>
<dbReference type="InterPro" id="IPR051164">
    <property type="entry name" value="NmrA-like_oxidored"/>
</dbReference>
<comment type="caution">
    <text evidence="4">The sequence shown here is derived from an EMBL/GenBank/DDBJ whole genome shotgun (WGS) entry which is preliminary data.</text>
</comment>
<name>A0A5N5QPU3_9AGAM</name>
<dbReference type="Pfam" id="PF05368">
    <property type="entry name" value="NmrA"/>
    <property type="match status" value="1"/>
</dbReference>
<dbReference type="InterPro" id="IPR008030">
    <property type="entry name" value="NmrA-like"/>
</dbReference>
<evidence type="ECO:0000313" key="4">
    <source>
        <dbReference type="EMBL" id="KAB5593176.1"/>
    </source>
</evidence>
<reference evidence="4 5" key="1">
    <citation type="journal article" date="2019" name="Fungal Biol. Biotechnol.">
        <title>Draft genome sequence of fastidious pathogen Ceratobasidium theobromae, which causes vascular-streak dieback in Theobroma cacao.</title>
        <authorList>
            <person name="Ali S.S."/>
            <person name="Asman A."/>
            <person name="Shao J."/>
            <person name="Firmansyah A.P."/>
            <person name="Susilo A.W."/>
            <person name="Rosmana A."/>
            <person name="McMahon P."/>
            <person name="Junaid M."/>
            <person name="Guest D."/>
            <person name="Kheng T.Y."/>
            <person name="Meinhardt L.W."/>
            <person name="Bailey B.A."/>
        </authorList>
    </citation>
    <scope>NUCLEOTIDE SEQUENCE [LARGE SCALE GENOMIC DNA]</scope>
    <source>
        <strain evidence="4 5">CT2</strain>
    </source>
</reference>
<dbReference type="Gene3D" id="3.90.25.10">
    <property type="entry name" value="UDP-galactose 4-epimerase, domain 1"/>
    <property type="match status" value="1"/>
</dbReference>
<dbReference type="AlphaFoldDB" id="A0A5N5QPU3"/>
<dbReference type="SUPFAM" id="SSF51735">
    <property type="entry name" value="NAD(P)-binding Rossmann-fold domains"/>
    <property type="match status" value="1"/>
</dbReference>
<dbReference type="Proteomes" id="UP000383932">
    <property type="component" value="Unassembled WGS sequence"/>
</dbReference>
<keyword evidence="2" id="KW-0521">NADP</keyword>